<name>Q3AQ42_CHLCH</name>
<dbReference type="STRING" id="340177.Cag_1630"/>
<protein>
    <recommendedName>
        <fullName evidence="1">MAE-28990/MAE-18760-like HEPN domain-containing protein</fullName>
    </recommendedName>
</protein>
<dbReference type="Pfam" id="PF18737">
    <property type="entry name" value="HEPN_MAE_28990"/>
    <property type="match status" value="1"/>
</dbReference>
<reference evidence="2" key="1">
    <citation type="submission" date="2005-08" db="EMBL/GenBank/DDBJ databases">
        <title>Complete sequence of Chlorobium chlorochromatii CaD3.</title>
        <authorList>
            <person name="Copeland A."/>
            <person name="Lucas S."/>
            <person name="Lapidus A."/>
            <person name="Barry K."/>
            <person name="Detter J.C."/>
            <person name="Glavina T."/>
            <person name="Hammon N."/>
            <person name="Israni S."/>
            <person name="Pitluck S."/>
            <person name="Bryant D."/>
            <person name="Schmutz J."/>
            <person name="Larimer F."/>
            <person name="Land M."/>
            <person name="Kyrpides N."/>
            <person name="Ivanova N."/>
            <person name="Richardson P."/>
        </authorList>
    </citation>
    <scope>NUCLEOTIDE SEQUENCE [LARGE SCALE GENOMIC DNA]</scope>
    <source>
        <strain evidence="2">CaD3</strain>
    </source>
</reference>
<evidence type="ECO:0000313" key="2">
    <source>
        <dbReference type="EMBL" id="ABB28883.1"/>
    </source>
</evidence>
<dbReference type="eggNOG" id="ENOG502ZC55">
    <property type="taxonomic scope" value="Bacteria"/>
</dbReference>
<proteinExistence type="predicted"/>
<dbReference type="KEGG" id="cch:Cag_1630"/>
<dbReference type="HOGENOM" id="CLU_100975_0_0_10"/>
<organism evidence="2">
    <name type="scientific">Chlorobium chlorochromatii (strain CaD3)</name>
    <dbReference type="NCBI Taxonomy" id="340177"/>
    <lineage>
        <taxon>Bacteria</taxon>
        <taxon>Pseudomonadati</taxon>
        <taxon>Chlorobiota</taxon>
        <taxon>Chlorobiia</taxon>
        <taxon>Chlorobiales</taxon>
        <taxon>Chlorobiaceae</taxon>
        <taxon>Chlorobium/Pelodictyon group</taxon>
        <taxon>Chlorobium</taxon>
    </lineage>
</organism>
<accession>Q3AQ42</accession>
<dbReference type="EMBL" id="CP000108">
    <property type="protein sequence ID" value="ABB28883.1"/>
    <property type="molecule type" value="Genomic_DNA"/>
</dbReference>
<dbReference type="AlphaFoldDB" id="Q3AQ42"/>
<dbReference type="OrthoDB" id="571721at2"/>
<feature type="domain" description="MAE-28990/MAE-18760-like HEPN" evidence="1">
    <location>
        <begin position="3"/>
        <end position="225"/>
    </location>
</feature>
<dbReference type="InterPro" id="IPR040788">
    <property type="entry name" value="HEPN_MAE_28990"/>
</dbReference>
<gene>
    <name evidence="2" type="ordered locus">Cag_1630</name>
</gene>
<evidence type="ECO:0000259" key="1">
    <source>
        <dbReference type="Pfam" id="PF18737"/>
    </source>
</evidence>
<sequence>MDNTKQDFEKRKKEIESYFNFLLIFDDDKTKIRYIKDGILVNEKINPVFQITLIANSFLILYNLIESTIRNSIIEIYEKIEADEITYETLSENLKKIWIKQKTDKLKENNFKQDTLRGYIAEIANDILNRETIRFDKDNLEFSGNLDARKIRDLADSIGFQKTVNGQNLVDIKNKRNRLAHGEHTFYDVGKDYTVNDVIEFKTETFNYLSDIITNIDHFISTQAYKIKN</sequence>